<dbReference type="SUPFAM" id="SSF53850">
    <property type="entry name" value="Periplasmic binding protein-like II"/>
    <property type="match status" value="1"/>
</dbReference>
<dbReference type="PROSITE" id="PS50931">
    <property type="entry name" value="HTH_LYSR"/>
    <property type="match status" value="1"/>
</dbReference>
<evidence type="ECO:0000256" key="3">
    <source>
        <dbReference type="ARBA" id="ARBA00023125"/>
    </source>
</evidence>
<dbReference type="PANTHER" id="PTHR30427:SF1">
    <property type="entry name" value="TRANSCRIPTIONAL ACTIVATOR PROTEIN LYSR"/>
    <property type="match status" value="1"/>
</dbReference>
<comment type="caution">
    <text evidence="6">The sequence shown here is derived from an EMBL/GenBank/DDBJ whole genome shotgun (WGS) entry which is preliminary data.</text>
</comment>
<dbReference type="InterPro" id="IPR000847">
    <property type="entry name" value="LysR_HTH_N"/>
</dbReference>
<protein>
    <submittedName>
        <fullName evidence="6">HTH-type transcriptional activator CmpR</fullName>
    </submittedName>
</protein>
<keyword evidence="3" id="KW-0238">DNA-binding</keyword>
<dbReference type="InterPro" id="IPR036390">
    <property type="entry name" value="WH_DNA-bd_sf"/>
</dbReference>
<name>A0A1L9P2D7_9RHOB</name>
<proteinExistence type="inferred from homology"/>
<dbReference type="GO" id="GO:0010628">
    <property type="term" value="P:positive regulation of gene expression"/>
    <property type="evidence" value="ECO:0007669"/>
    <property type="project" value="TreeGrafter"/>
</dbReference>
<dbReference type="RefSeq" id="WP_072628804.1">
    <property type="nucleotide sequence ID" value="NZ_MLCB01000008.1"/>
</dbReference>
<sequence length="308" mass="34426">MKQKLRLRQFEALMAVIQHSTVTLAAKEMGISQPAVSRLLADLGQTLGFSLFDRRGGRLVPTQEVRFLQADIQRVLDLMGQIGEVSQSITERKAGHIRIACLPGFATSHLPSVIAHFLKDRPGVSFTIEPDRPERILEWMIDEQFDFGITDGFRGHSSVLSQDIHVRTVCIFPKNHHLERYAEITPTLLAGEKIIHTRRDSDFFKSLESAFLDENTTLKTLVETRQFTAACELVANGLGVAIVSELDAMKFVGQNIQIRPFSPLIAHRLSLVRPTLKRPSAITLEFIDAFAASLEPFQIQISALGKKS</sequence>
<keyword evidence="2" id="KW-0805">Transcription regulation</keyword>
<gene>
    <name evidence="6" type="primary">cmpR_1</name>
    <name evidence="6" type="ORF">PFRI_00930</name>
</gene>
<dbReference type="Gene3D" id="3.40.190.290">
    <property type="match status" value="1"/>
</dbReference>
<evidence type="ECO:0000313" key="6">
    <source>
        <dbReference type="EMBL" id="OJI95668.1"/>
    </source>
</evidence>
<dbReference type="SUPFAM" id="SSF46785">
    <property type="entry name" value="Winged helix' DNA-binding domain"/>
    <property type="match status" value="1"/>
</dbReference>
<organism evidence="6 7">
    <name type="scientific">Planktotalea frisia</name>
    <dbReference type="NCBI Taxonomy" id="696762"/>
    <lineage>
        <taxon>Bacteria</taxon>
        <taxon>Pseudomonadati</taxon>
        <taxon>Pseudomonadota</taxon>
        <taxon>Alphaproteobacteria</taxon>
        <taxon>Rhodobacterales</taxon>
        <taxon>Paracoccaceae</taxon>
        <taxon>Planktotalea</taxon>
    </lineage>
</organism>
<evidence type="ECO:0000256" key="1">
    <source>
        <dbReference type="ARBA" id="ARBA00009437"/>
    </source>
</evidence>
<dbReference type="Pfam" id="PF00126">
    <property type="entry name" value="HTH_1"/>
    <property type="match status" value="1"/>
</dbReference>
<accession>A0A1L9P2D7</accession>
<dbReference type="GO" id="GO:0003700">
    <property type="term" value="F:DNA-binding transcription factor activity"/>
    <property type="evidence" value="ECO:0007669"/>
    <property type="project" value="InterPro"/>
</dbReference>
<dbReference type="PANTHER" id="PTHR30427">
    <property type="entry name" value="TRANSCRIPTIONAL ACTIVATOR PROTEIN LYSR"/>
    <property type="match status" value="1"/>
</dbReference>
<evidence type="ECO:0000256" key="2">
    <source>
        <dbReference type="ARBA" id="ARBA00023015"/>
    </source>
</evidence>
<dbReference type="InterPro" id="IPR005119">
    <property type="entry name" value="LysR_subst-bd"/>
</dbReference>
<dbReference type="PRINTS" id="PR00039">
    <property type="entry name" value="HTHLYSR"/>
</dbReference>
<reference evidence="6 7" key="1">
    <citation type="submission" date="2016-10" db="EMBL/GenBank/DDBJ databases">
        <title>Genome sequence of Planktotalea frisia SH6-1.</title>
        <authorList>
            <person name="Poehlein A."/>
            <person name="Bakenhus I."/>
            <person name="Voget S."/>
            <person name="Brinkhoff T."/>
            <person name="Simon M."/>
        </authorList>
    </citation>
    <scope>NUCLEOTIDE SEQUENCE [LARGE SCALE GENOMIC DNA]</scope>
    <source>
        <strain evidence="6 7">SH6-1</strain>
    </source>
</reference>
<keyword evidence="7" id="KW-1185">Reference proteome</keyword>
<evidence type="ECO:0000256" key="4">
    <source>
        <dbReference type="ARBA" id="ARBA00023163"/>
    </source>
</evidence>
<comment type="similarity">
    <text evidence="1">Belongs to the LysR transcriptional regulatory family.</text>
</comment>
<evidence type="ECO:0000259" key="5">
    <source>
        <dbReference type="PROSITE" id="PS50931"/>
    </source>
</evidence>
<dbReference type="AlphaFoldDB" id="A0A1L9P2D7"/>
<keyword evidence="4" id="KW-0804">Transcription</keyword>
<dbReference type="GO" id="GO:0043565">
    <property type="term" value="F:sequence-specific DNA binding"/>
    <property type="evidence" value="ECO:0007669"/>
    <property type="project" value="TreeGrafter"/>
</dbReference>
<feature type="domain" description="HTH lysR-type" evidence="5">
    <location>
        <begin position="5"/>
        <end position="62"/>
    </location>
</feature>
<dbReference type="Proteomes" id="UP000184514">
    <property type="component" value="Unassembled WGS sequence"/>
</dbReference>
<dbReference type="Gene3D" id="1.10.10.10">
    <property type="entry name" value="Winged helix-like DNA-binding domain superfamily/Winged helix DNA-binding domain"/>
    <property type="match status" value="1"/>
</dbReference>
<dbReference type="Pfam" id="PF03466">
    <property type="entry name" value="LysR_substrate"/>
    <property type="match status" value="1"/>
</dbReference>
<dbReference type="STRING" id="696762.PFRI_00930"/>
<evidence type="ECO:0000313" key="7">
    <source>
        <dbReference type="Proteomes" id="UP000184514"/>
    </source>
</evidence>
<dbReference type="OrthoDB" id="8479870at2"/>
<dbReference type="EMBL" id="MLCB01000008">
    <property type="protein sequence ID" value="OJI95668.1"/>
    <property type="molecule type" value="Genomic_DNA"/>
</dbReference>
<dbReference type="InterPro" id="IPR036388">
    <property type="entry name" value="WH-like_DNA-bd_sf"/>
</dbReference>